<dbReference type="PANTHER" id="PTHR11895">
    <property type="entry name" value="TRANSAMIDASE"/>
    <property type="match status" value="1"/>
</dbReference>
<dbReference type="Proteomes" id="UP000463857">
    <property type="component" value="Chromosome"/>
</dbReference>
<dbReference type="EMBL" id="CP047156">
    <property type="protein sequence ID" value="QHB99340.1"/>
    <property type="molecule type" value="Genomic_DNA"/>
</dbReference>
<dbReference type="KEGG" id="eke:EK0264_02925"/>
<dbReference type="Gene3D" id="3.90.1300.10">
    <property type="entry name" value="Amidase signature (AS) domain"/>
    <property type="match status" value="1"/>
</dbReference>
<name>A0A7L4YJ60_9ACTN</name>
<accession>A0A7L4YJ60</accession>
<keyword evidence="3" id="KW-1185">Reference proteome</keyword>
<dbReference type="InterPro" id="IPR023631">
    <property type="entry name" value="Amidase_dom"/>
</dbReference>
<dbReference type="InterPro" id="IPR036928">
    <property type="entry name" value="AS_sf"/>
</dbReference>
<dbReference type="AlphaFoldDB" id="A0A7L4YJ60"/>
<dbReference type="RefSeq" id="WP_159542718.1">
    <property type="nucleotide sequence ID" value="NZ_CP047156.1"/>
</dbReference>
<dbReference type="SUPFAM" id="SSF75304">
    <property type="entry name" value="Amidase signature (AS) enzymes"/>
    <property type="match status" value="1"/>
</dbReference>
<dbReference type="PANTHER" id="PTHR11895:SF176">
    <property type="entry name" value="AMIDASE AMID-RELATED"/>
    <property type="match status" value="1"/>
</dbReference>
<dbReference type="Pfam" id="PF01425">
    <property type="entry name" value="Amidase"/>
    <property type="match status" value="1"/>
</dbReference>
<evidence type="ECO:0000259" key="1">
    <source>
        <dbReference type="Pfam" id="PF01425"/>
    </source>
</evidence>
<feature type="domain" description="Amidase" evidence="1">
    <location>
        <begin position="15"/>
        <end position="387"/>
    </location>
</feature>
<dbReference type="GO" id="GO:0003824">
    <property type="term" value="F:catalytic activity"/>
    <property type="evidence" value="ECO:0007669"/>
    <property type="project" value="InterPro"/>
</dbReference>
<dbReference type="InParanoid" id="A0A7L4YJ60"/>
<proteinExistence type="predicted"/>
<dbReference type="InterPro" id="IPR000120">
    <property type="entry name" value="Amidase"/>
</dbReference>
<sequence>MSAESNVVLALDVVRARDPEIHAFVATRDQAIEDARAVDLRASDLPLAGLPIAVKDIYDVAGMPTRCGSEVTPPEPATQSAACVQRLEELGAVVIGKTVTTEFAYFTPGPTHNPAAPGHTPGGSSSGSAAAVAAEMVPLAVGSQTAGSTTRPASFCGVAGMVFAQGSVDLRGQRPLAPSLDCLGLFAATVADLQRYVSAYSDLPPGTAAQRVLVWTPAEDSVDPQMTAAVARAAEIFRSNGLSVEPLHADRDLAILTRDHALVLAYEARRALGSVYDAHRSRLGTALVELLDAGGRITAADYEKALARRADLREKFARLLGPDTVVLGPAALGPPPAGLDSTGSPALSRPWHQLGLPVVCVPGARTDDGRPLGVQLIGRAGDEAMLLETGVSLGVGLTRG</sequence>
<gene>
    <name evidence="2" type="ORF">EK0264_02925</name>
</gene>
<reference evidence="2 3" key="1">
    <citation type="journal article" date="2018" name="Int. J. Syst. Evol. Microbiol.">
        <title>Epidermidibacterium keratini gen. nov., sp. nov., a member of the family Sporichthyaceae, isolated from keratin epidermis.</title>
        <authorList>
            <person name="Lee D.G."/>
            <person name="Trujillo M.E."/>
            <person name="Kang S."/>
            <person name="Nam J.J."/>
            <person name="Kim Y.J."/>
        </authorList>
    </citation>
    <scope>NUCLEOTIDE SEQUENCE [LARGE SCALE GENOMIC DNA]</scope>
    <source>
        <strain evidence="2 3">EPI-7</strain>
    </source>
</reference>
<protein>
    <submittedName>
        <fullName evidence="2">Amidase</fullName>
    </submittedName>
</protein>
<organism evidence="2 3">
    <name type="scientific">Epidermidibacterium keratini</name>
    <dbReference type="NCBI Taxonomy" id="1891644"/>
    <lineage>
        <taxon>Bacteria</taxon>
        <taxon>Bacillati</taxon>
        <taxon>Actinomycetota</taxon>
        <taxon>Actinomycetes</taxon>
        <taxon>Sporichthyales</taxon>
        <taxon>Sporichthyaceae</taxon>
        <taxon>Epidermidibacterium</taxon>
    </lineage>
</organism>
<dbReference type="OrthoDB" id="182039at2"/>
<evidence type="ECO:0000313" key="3">
    <source>
        <dbReference type="Proteomes" id="UP000463857"/>
    </source>
</evidence>
<evidence type="ECO:0000313" key="2">
    <source>
        <dbReference type="EMBL" id="QHB99340.1"/>
    </source>
</evidence>